<accession>A0A7W3FQC6</accession>
<evidence type="ECO:0000313" key="2">
    <source>
        <dbReference type="EMBL" id="MBA8683748.1"/>
    </source>
</evidence>
<evidence type="ECO:0000256" key="1">
    <source>
        <dbReference type="SAM" id="SignalP"/>
    </source>
</evidence>
<keyword evidence="1" id="KW-0732">Signal</keyword>
<keyword evidence="3" id="KW-1185">Reference proteome</keyword>
<proteinExistence type="predicted"/>
<evidence type="ECO:0008006" key="4">
    <source>
        <dbReference type="Google" id="ProtNLM"/>
    </source>
</evidence>
<dbReference type="Proteomes" id="UP000547058">
    <property type="component" value="Unassembled WGS sequence"/>
</dbReference>
<reference evidence="2 3" key="1">
    <citation type="submission" date="2020-08" db="EMBL/GenBank/DDBJ databases">
        <title>Stenotrophomonas tumulicola JCM 30961.</title>
        <authorList>
            <person name="Deng Y."/>
        </authorList>
    </citation>
    <scope>NUCLEOTIDE SEQUENCE [LARGE SCALE GENOMIC DNA]</scope>
    <source>
        <strain evidence="2 3">JCM 30961</strain>
    </source>
</reference>
<dbReference type="EMBL" id="JACGXS010000016">
    <property type="protein sequence ID" value="MBA8683748.1"/>
    <property type="molecule type" value="Genomic_DNA"/>
</dbReference>
<evidence type="ECO:0000313" key="3">
    <source>
        <dbReference type="Proteomes" id="UP000547058"/>
    </source>
</evidence>
<sequence>MAYTTIKAATVIAATLAFAGCSSELDKVRDQFIDSCSSGGGDKAICECAIDKLQAHYGEEGLVRIQTDGYPPPDFIDQLFNAAQECRKGKRK</sequence>
<dbReference type="RefSeq" id="WP_182342059.1">
    <property type="nucleotide sequence ID" value="NZ_JACGXS010000016.1"/>
</dbReference>
<protein>
    <recommendedName>
        <fullName evidence="4">Lipoprotein</fullName>
    </recommendedName>
</protein>
<comment type="caution">
    <text evidence="2">The sequence shown here is derived from an EMBL/GenBank/DDBJ whole genome shotgun (WGS) entry which is preliminary data.</text>
</comment>
<dbReference type="PROSITE" id="PS51257">
    <property type="entry name" value="PROKAR_LIPOPROTEIN"/>
    <property type="match status" value="1"/>
</dbReference>
<gene>
    <name evidence="2" type="ORF">H4O11_18245</name>
</gene>
<name>A0A7W3FQC6_9GAMM</name>
<organism evidence="2 3">
    <name type="scientific">Stenotrophomonas tumulicola</name>
    <dbReference type="NCBI Taxonomy" id="1685415"/>
    <lineage>
        <taxon>Bacteria</taxon>
        <taxon>Pseudomonadati</taxon>
        <taxon>Pseudomonadota</taxon>
        <taxon>Gammaproteobacteria</taxon>
        <taxon>Lysobacterales</taxon>
        <taxon>Lysobacteraceae</taxon>
        <taxon>Stenotrophomonas</taxon>
    </lineage>
</organism>
<feature type="chain" id="PRO_5030724559" description="Lipoprotein" evidence="1">
    <location>
        <begin position="20"/>
        <end position="92"/>
    </location>
</feature>
<feature type="signal peptide" evidence="1">
    <location>
        <begin position="1"/>
        <end position="19"/>
    </location>
</feature>
<dbReference type="AlphaFoldDB" id="A0A7W3FQC6"/>